<evidence type="ECO:0000313" key="4">
    <source>
        <dbReference type="EMBL" id="CUH77781.1"/>
    </source>
</evidence>
<keyword evidence="5" id="KW-1185">Reference proteome</keyword>
<dbReference type="SUPFAM" id="SSF53850">
    <property type="entry name" value="Periplasmic binding protein-like II"/>
    <property type="match status" value="1"/>
</dbReference>
<dbReference type="PANTHER" id="PTHR43649">
    <property type="entry name" value="ARABINOSE-BINDING PROTEIN-RELATED"/>
    <property type="match status" value="1"/>
</dbReference>
<dbReference type="InterPro" id="IPR006059">
    <property type="entry name" value="SBP"/>
</dbReference>
<evidence type="ECO:0000256" key="1">
    <source>
        <dbReference type="ARBA" id="ARBA00004418"/>
    </source>
</evidence>
<dbReference type="PANTHER" id="PTHR43649:SF14">
    <property type="entry name" value="BLR3389 PROTEIN"/>
    <property type="match status" value="1"/>
</dbReference>
<evidence type="ECO:0000256" key="2">
    <source>
        <dbReference type="ARBA" id="ARBA00008520"/>
    </source>
</evidence>
<feature type="signal peptide" evidence="3">
    <location>
        <begin position="1"/>
        <end position="23"/>
    </location>
</feature>
<evidence type="ECO:0000256" key="3">
    <source>
        <dbReference type="SAM" id="SignalP"/>
    </source>
</evidence>
<dbReference type="InterPro" id="IPR050490">
    <property type="entry name" value="Bact_solute-bd_prot1"/>
</dbReference>
<organism evidence="4 5">
    <name type="scientific">Tritonibacter multivorans</name>
    <dbReference type="NCBI Taxonomy" id="928856"/>
    <lineage>
        <taxon>Bacteria</taxon>
        <taxon>Pseudomonadati</taxon>
        <taxon>Pseudomonadota</taxon>
        <taxon>Alphaproteobacteria</taxon>
        <taxon>Rhodobacterales</taxon>
        <taxon>Paracoccaceae</taxon>
        <taxon>Tritonibacter</taxon>
    </lineage>
</organism>
<gene>
    <name evidence="4" type="ORF">TRM7557_01580</name>
</gene>
<dbReference type="AlphaFoldDB" id="A0A0P1GRH6"/>
<proteinExistence type="inferred from homology"/>
<dbReference type="Pfam" id="PF01547">
    <property type="entry name" value="SBP_bac_1"/>
    <property type="match status" value="1"/>
</dbReference>
<protein>
    <submittedName>
        <fullName evidence="4">Carbohydrate ABC transporter, N-acetylglucosamine/diacetylchitobiose-binding protein</fullName>
    </submittedName>
</protein>
<reference evidence="4 5" key="1">
    <citation type="submission" date="2015-09" db="EMBL/GenBank/DDBJ databases">
        <authorList>
            <consortium name="Swine Surveillance"/>
        </authorList>
    </citation>
    <scope>NUCLEOTIDE SEQUENCE [LARGE SCALE GENOMIC DNA]</scope>
    <source>
        <strain evidence="4 5">CECT 7557</strain>
    </source>
</reference>
<dbReference type="Gene3D" id="3.40.190.10">
    <property type="entry name" value="Periplasmic binding protein-like II"/>
    <property type="match status" value="2"/>
</dbReference>
<comment type="subcellular location">
    <subcellularLocation>
        <location evidence="1">Periplasm</location>
    </subcellularLocation>
</comment>
<accession>A0A0P1GRH6</accession>
<dbReference type="STRING" id="928856.SAMN04488049_10767"/>
<name>A0A0P1GRH6_9RHOB</name>
<dbReference type="EMBL" id="CYSD01000021">
    <property type="protein sequence ID" value="CUH77781.1"/>
    <property type="molecule type" value="Genomic_DNA"/>
</dbReference>
<dbReference type="Proteomes" id="UP000052022">
    <property type="component" value="Unassembled WGS sequence"/>
</dbReference>
<dbReference type="GO" id="GO:0042597">
    <property type="term" value="C:periplasmic space"/>
    <property type="evidence" value="ECO:0007669"/>
    <property type="project" value="UniProtKB-SubCell"/>
</dbReference>
<feature type="chain" id="PRO_5006063698" evidence="3">
    <location>
        <begin position="24"/>
        <end position="419"/>
    </location>
</feature>
<comment type="similarity">
    <text evidence="2">Belongs to the bacterial solute-binding protein 1 family.</text>
</comment>
<sequence>MKTQMKRALGGLLLASTATAAMATEVKMLSINTNSEGEKPYFAAIEAAYEAANPGVDIVIEYQDDESFKTRLPTLLQSNARPDIFFSWGGGLFYEQAKAGVLEDIGPLMSLECKAAHSDASLGAFAFDGRQHGMAMYAAEVVVWYNTELAAKAGIDPTAIKTWEEFLAALETAKGAGVTPLVVGGKDKWPLHFIYSMLALRIVGADGIQAAAAGENGGFAGEGFVEVGKQLERLAAMEPFQPGYMDAGYDKATGLFGDGKGLFHIMGNWDYLASKGGSTSGNGLTDAQTGLISFPMVEGGAGDASATFGGVNGWLVTKDADPAAVDFLCFMLNQENQTQAGAEGFWIPVAKGSSGEVANPFFKQISENLAGSSYHQLFLDQALGASVGGTVNDVSADLASGATTPQEAAERVEEARMFQ</sequence>
<evidence type="ECO:0000313" key="5">
    <source>
        <dbReference type="Proteomes" id="UP000052022"/>
    </source>
</evidence>
<keyword evidence="3" id="KW-0732">Signal</keyword>